<dbReference type="Pfam" id="PF14748">
    <property type="entry name" value="P5CR_dimer"/>
    <property type="match status" value="1"/>
</dbReference>
<dbReference type="PROSITE" id="PS00521">
    <property type="entry name" value="P5CR"/>
    <property type="match status" value="1"/>
</dbReference>
<dbReference type="EMBL" id="JAUSUG010000008">
    <property type="protein sequence ID" value="MDQ0254960.1"/>
    <property type="molecule type" value="Genomic_DNA"/>
</dbReference>
<comment type="caution">
    <text evidence="7">The sequence shown here is derived from an EMBL/GenBank/DDBJ whole genome shotgun (WGS) entry which is preliminary data.</text>
</comment>
<dbReference type="PANTHER" id="PTHR11645:SF49">
    <property type="entry name" value="PYRROLINE-5-CARBOXYLATE REDUCTASE 1"/>
    <property type="match status" value="1"/>
</dbReference>
<comment type="catalytic activity">
    <reaction evidence="2 4">
        <text>L-proline + NADP(+) = (S)-1-pyrroline-5-carboxylate + NADPH + 2 H(+)</text>
        <dbReference type="Rhea" id="RHEA:14109"/>
        <dbReference type="ChEBI" id="CHEBI:15378"/>
        <dbReference type="ChEBI" id="CHEBI:17388"/>
        <dbReference type="ChEBI" id="CHEBI:57783"/>
        <dbReference type="ChEBI" id="CHEBI:58349"/>
        <dbReference type="ChEBI" id="CHEBI:60039"/>
        <dbReference type="EC" id="1.5.1.2"/>
    </reaction>
</comment>
<sequence>MENTKILMIGAGRMGEAIISGLMKDENGYLGKITVANRSDKERLAVLNELYGIHITDHWQGEVEDHDVIILASPPHTQDEQLNELGKRVDGQLIITVAAGIDPTYMEKRLPEGTPVCWIMPNTAAQIGQSISTYVYGRHVREIHRRKVSVILDAIGFSEELTEDQVHNLTAVTGSAPAFVYTFVEALEGAAVENGVTTDQARILVTKMLLGSAAMLDAGYDPKELISQVASPGGSTAEGIKVLEREKFQEILNKAVRATNQHARSQG</sequence>
<dbReference type="PIRSF" id="PIRSF000193">
    <property type="entry name" value="Pyrrol-5-carb_rd"/>
    <property type="match status" value="1"/>
</dbReference>
<dbReference type="RefSeq" id="WP_307325662.1">
    <property type="nucleotide sequence ID" value="NZ_JAUSUG010000008.1"/>
</dbReference>
<keyword evidence="2 4" id="KW-0560">Oxidoreductase</keyword>
<dbReference type="Pfam" id="PF03807">
    <property type="entry name" value="F420_oxidored"/>
    <property type="match status" value="1"/>
</dbReference>
<name>A0ABT9ZVI5_9BACI</name>
<dbReference type="InterPro" id="IPR028939">
    <property type="entry name" value="P5C_Rdtase_cat_N"/>
</dbReference>
<keyword evidence="2 4" id="KW-0521">NADP</keyword>
<evidence type="ECO:0000259" key="6">
    <source>
        <dbReference type="Pfam" id="PF14748"/>
    </source>
</evidence>
<dbReference type="Gene3D" id="3.40.50.720">
    <property type="entry name" value="NAD(P)-binding Rossmann-like Domain"/>
    <property type="match status" value="1"/>
</dbReference>
<evidence type="ECO:0000256" key="3">
    <source>
        <dbReference type="NCBIfam" id="TIGR00112"/>
    </source>
</evidence>
<evidence type="ECO:0000259" key="5">
    <source>
        <dbReference type="Pfam" id="PF03807"/>
    </source>
</evidence>
<dbReference type="InterPro" id="IPR029036">
    <property type="entry name" value="P5CR_dimer"/>
</dbReference>
<dbReference type="InterPro" id="IPR000304">
    <property type="entry name" value="Pyrroline-COOH_reductase"/>
</dbReference>
<dbReference type="Gene3D" id="1.10.3730.10">
    <property type="entry name" value="ProC C-terminal domain-like"/>
    <property type="match status" value="1"/>
</dbReference>
<dbReference type="InterPro" id="IPR008927">
    <property type="entry name" value="6-PGluconate_DH-like_C_sf"/>
</dbReference>
<evidence type="ECO:0000313" key="8">
    <source>
        <dbReference type="Proteomes" id="UP001230005"/>
    </source>
</evidence>
<evidence type="ECO:0000256" key="2">
    <source>
        <dbReference type="HAMAP-Rule" id="MF_01925"/>
    </source>
</evidence>
<reference evidence="7 8" key="1">
    <citation type="submission" date="2023-07" db="EMBL/GenBank/DDBJ databases">
        <title>Genomic Encyclopedia of Type Strains, Phase IV (KMG-IV): sequencing the most valuable type-strain genomes for metagenomic binning, comparative biology and taxonomic classification.</title>
        <authorList>
            <person name="Goeker M."/>
        </authorList>
    </citation>
    <scope>NUCLEOTIDE SEQUENCE [LARGE SCALE GENOMIC DNA]</scope>
    <source>
        <strain evidence="7 8">DSM 9768</strain>
    </source>
</reference>
<comment type="similarity">
    <text evidence="1 2 4">Belongs to the pyrroline-5-carboxylate reductase family.</text>
</comment>
<gene>
    <name evidence="2" type="primary">proC</name>
    <name evidence="7" type="ORF">J2S74_002342</name>
</gene>
<dbReference type="InterPro" id="IPR036291">
    <property type="entry name" value="NAD(P)-bd_dom_sf"/>
</dbReference>
<dbReference type="HAMAP" id="MF_01925">
    <property type="entry name" value="P5C_reductase"/>
    <property type="match status" value="1"/>
</dbReference>
<proteinExistence type="inferred from homology"/>
<dbReference type="Proteomes" id="UP001230005">
    <property type="component" value="Unassembled WGS sequence"/>
</dbReference>
<evidence type="ECO:0000256" key="1">
    <source>
        <dbReference type="ARBA" id="ARBA00005525"/>
    </source>
</evidence>
<dbReference type="PANTHER" id="PTHR11645">
    <property type="entry name" value="PYRROLINE-5-CARBOXYLATE REDUCTASE"/>
    <property type="match status" value="1"/>
</dbReference>
<organism evidence="7 8">
    <name type="scientific">Evansella vedderi</name>
    <dbReference type="NCBI Taxonomy" id="38282"/>
    <lineage>
        <taxon>Bacteria</taxon>
        <taxon>Bacillati</taxon>
        <taxon>Bacillota</taxon>
        <taxon>Bacilli</taxon>
        <taxon>Bacillales</taxon>
        <taxon>Bacillaceae</taxon>
        <taxon>Evansella</taxon>
    </lineage>
</organism>
<dbReference type="SUPFAM" id="SSF51735">
    <property type="entry name" value="NAD(P)-binding Rossmann-fold domains"/>
    <property type="match status" value="1"/>
</dbReference>
<dbReference type="SUPFAM" id="SSF48179">
    <property type="entry name" value="6-phosphogluconate dehydrogenase C-terminal domain-like"/>
    <property type="match status" value="1"/>
</dbReference>
<dbReference type="EC" id="1.5.1.2" evidence="2 3"/>
<comment type="catalytic activity">
    <reaction evidence="2">
        <text>L-proline + NAD(+) = (S)-1-pyrroline-5-carboxylate + NADH + 2 H(+)</text>
        <dbReference type="Rhea" id="RHEA:14105"/>
        <dbReference type="ChEBI" id="CHEBI:15378"/>
        <dbReference type="ChEBI" id="CHEBI:17388"/>
        <dbReference type="ChEBI" id="CHEBI:57540"/>
        <dbReference type="ChEBI" id="CHEBI:57945"/>
        <dbReference type="ChEBI" id="CHEBI:60039"/>
        <dbReference type="EC" id="1.5.1.2"/>
    </reaction>
</comment>
<comment type="function">
    <text evidence="2">Catalyzes the reduction of 1-pyrroline-5-carboxylate (PCA) to L-proline.</text>
</comment>
<feature type="domain" description="Pyrroline-5-carboxylate reductase dimerisation" evidence="6">
    <location>
        <begin position="163"/>
        <end position="264"/>
    </location>
</feature>
<keyword evidence="2 4" id="KW-0028">Amino-acid biosynthesis</keyword>
<keyword evidence="8" id="KW-1185">Reference proteome</keyword>
<comment type="pathway">
    <text evidence="2 4">Amino-acid biosynthesis; L-proline biosynthesis; L-proline from L-glutamate 5-semialdehyde: step 1/1.</text>
</comment>
<dbReference type="GO" id="GO:0004735">
    <property type="term" value="F:pyrroline-5-carboxylate reductase activity"/>
    <property type="evidence" value="ECO:0007669"/>
    <property type="project" value="UniProtKB-EC"/>
</dbReference>
<keyword evidence="2 4" id="KW-0641">Proline biosynthesis</keyword>
<accession>A0ABT9ZVI5</accession>
<evidence type="ECO:0000256" key="4">
    <source>
        <dbReference type="RuleBase" id="RU003903"/>
    </source>
</evidence>
<comment type="subcellular location">
    <subcellularLocation>
        <location evidence="2">Cytoplasm</location>
    </subcellularLocation>
</comment>
<protein>
    <recommendedName>
        <fullName evidence="2 3">Pyrroline-5-carboxylate reductase</fullName>
        <shortName evidence="2">P5C reductase</shortName>
        <shortName evidence="2">P5CR</shortName>
        <ecNumber evidence="2 3">1.5.1.2</ecNumber>
    </recommendedName>
    <alternativeName>
        <fullName evidence="2">PCA reductase</fullName>
    </alternativeName>
</protein>
<dbReference type="InterPro" id="IPR053790">
    <property type="entry name" value="P5CR-like_CS"/>
</dbReference>
<feature type="domain" description="Pyrroline-5-carboxylate reductase catalytic N-terminal" evidence="5">
    <location>
        <begin position="5"/>
        <end position="100"/>
    </location>
</feature>
<keyword evidence="2" id="KW-0963">Cytoplasm</keyword>
<evidence type="ECO:0000313" key="7">
    <source>
        <dbReference type="EMBL" id="MDQ0254960.1"/>
    </source>
</evidence>
<dbReference type="NCBIfam" id="TIGR00112">
    <property type="entry name" value="proC"/>
    <property type="match status" value="1"/>
</dbReference>